<name>A0A318JQN2_9BURK</name>
<keyword evidence="5" id="KW-1185">Reference proteome</keyword>
<dbReference type="Pfam" id="PF00881">
    <property type="entry name" value="Nitroreductase"/>
    <property type="match status" value="1"/>
</dbReference>
<evidence type="ECO:0000256" key="2">
    <source>
        <dbReference type="ARBA" id="ARBA00023002"/>
    </source>
</evidence>
<dbReference type="GO" id="GO:0016491">
    <property type="term" value="F:oxidoreductase activity"/>
    <property type="evidence" value="ECO:0007669"/>
    <property type="project" value="UniProtKB-KW"/>
</dbReference>
<dbReference type="AlphaFoldDB" id="A0A318JQN2"/>
<comment type="caution">
    <text evidence="4">The sequence shown here is derived from an EMBL/GenBank/DDBJ whole genome shotgun (WGS) entry which is preliminary data.</text>
</comment>
<dbReference type="EMBL" id="QJKB01000005">
    <property type="protein sequence ID" value="PXX42561.1"/>
    <property type="molecule type" value="Genomic_DNA"/>
</dbReference>
<evidence type="ECO:0000259" key="3">
    <source>
        <dbReference type="Pfam" id="PF00881"/>
    </source>
</evidence>
<dbReference type="OrthoDB" id="9784375at2"/>
<dbReference type="CDD" id="cd02137">
    <property type="entry name" value="MhqN-like"/>
    <property type="match status" value="1"/>
</dbReference>
<dbReference type="RefSeq" id="WP_110256103.1">
    <property type="nucleotide sequence ID" value="NZ_QJKB01000005.1"/>
</dbReference>
<dbReference type="InterPro" id="IPR029479">
    <property type="entry name" value="Nitroreductase"/>
</dbReference>
<keyword evidence="2" id="KW-0560">Oxidoreductase</keyword>
<accession>A0A318JQN2</accession>
<evidence type="ECO:0000313" key="5">
    <source>
        <dbReference type="Proteomes" id="UP000247792"/>
    </source>
</evidence>
<dbReference type="SUPFAM" id="SSF55469">
    <property type="entry name" value="FMN-dependent nitroreductase-like"/>
    <property type="match status" value="1"/>
</dbReference>
<feature type="domain" description="Nitroreductase" evidence="3">
    <location>
        <begin position="9"/>
        <end position="184"/>
    </location>
</feature>
<dbReference type="PANTHER" id="PTHR43673">
    <property type="entry name" value="NAD(P)H NITROREDUCTASE YDGI-RELATED"/>
    <property type="match status" value="1"/>
</dbReference>
<dbReference type="InterPro" id="IPR000415">
    <property type="entry name" value="Nitroreductase-like"/>
</dbReference>
<dbReference type="Gene3D" id="3.40.109.10">
    <property type="entry name" value="NADH Oxidase"/>
    <property type="match status" value="1"/>
</dbReference>
<reference evidence="4 5" key="1">
    <citation type="submission" date="2018-05" db="EMBL/GenBank/DDBJ databases">
        <title>Genomic Encyclopedia of Type Strains, Phase IV (KMG-IV): sequencing the most valuable type-strain genomes for metagenomic binning, comparative biology and taxonomic classification.</title>
        <authorList>
            <person name="Goeker M."/>
        </authorList>
    </citation>
    <scope>NUCLEOTIDE SEQUENCE [LARGE SCALE GENOMIC DNA]</scope>
    <source>
        <strain evidence="4 5">DSM 19792</strain>
    </source>
</reference>
<evidence type="ECO:0000313" key="4">
    <source>
        <dbReference type="EMBL" id="PXX42561.1"/>
    </source>
</evidence>
<comment type="similarity">
    <text evidence="1">Belongs to the nitroreductase family.</text>
</comment>
<evidence type="ECO:0000256" key="1">
    <source>
        <dbReference type="ARBA" id="ARBA00007118"/>
    </source>
</evidence>
<dbReference type="Proteomes" id="UP000247792">
    <property type="component" value="Unassembled WGS sequence"/>
</dbReference>
<protein>
    <submittedName>
        <fullName evidence="4">Nitroreductase</fullName>
    </submittedName>
</protein>
<gene>
    <name evidence="4" type="ORF">DFR42_105219</name>
</gene>
<sequence length="205" mass="22420">MHPSIQEIIESRVSANNYDSSRKLSNSEISELVRLATLAPSAYNFQNWKFLAVVSDEAKQRLQAAAFNQQKVNDAAVTFIICGTLNAHTQLEPALRPAVNAGIIDDKMLTTWVGMAEQSHTNNAVLQRDEALRSASLAAMTLMLAAQGKGLASCALSGFDADAVSREFDLHETEIPVMLLTVGYAAPGNWPQKPRKQLHEVMQLI</sequence>
<proteinExistence type="inferred from homology"/>
<organism evidence="4 5">
    <name type="scientific">Undibacterium pigrum</name>
    <dbReference type="NCBI Taxonomy" id="401470"/>
    <lineage>
        <taxon>Bacteria</taxon>
        <taxon>Pseudomonadati</taxon>
        <taxon>Pseudomonadota</taxon>
        <taxon>Betaproteobacteria</taxon>
        <taxon>Burkholderiales</taxon>
        <taxon>Oxalobacteraceae</taxon>
        <taxon>Undibacterium</taxon>
    </lineage>
</organism>